<dbReference type="Proteomes" id="UP000814385">
    <property type="component" value="Unassembled WGS sequence"/>
</dbReference>
<name>A0ABS9P341_9GAMM</name>
<evidence type="ECO:0000313" key="3">
    <source>
        <dbReference type="Proteomes" id="UP000814385"/>
    </source>
</evidence>
<keyword evidence="3" id="KW-1185">Reference proteome</keyword>
<protein>
    <submittedName>
        <fullName evidence="2">HDOD domain-containing protein</fullName>
    </submittedName>
</protein>
<sequence length="400" mass="44882">MTEQLEIDPCTIALHPIHDADHRHVADRVAYRQQDDPESDDTMAAAARALASAVYELGDAGLLGNRTLFATLPSEWLDRPELLPTPAPRMALGVADAERVDDTLLARLDEIRERGYRVVVPASLLNQDVEALLPRTDIVTLASTDALAADLLAQLPQRKIKLLVENIRTPEELARYRQMGCHFYNGDYLARPSFIAARPRGRHGNRAAQIRLIRALYDDDTDLQTLQELVVQMPHLHVAILRRANSSYFNRGGKEVDLSRGMQVLGQIELRRLILTLTLASLQPSSRIVLRMALQRAFMCRNLSAPFAELDPEDAFTTGLFSLMDALLEQDRDTLFEQLPLSQPILRALRHREGALGAVLQLCEDHERQLEASDSQTPSDRLHQCYLDALDSTRSLMGHL</sequence>
<evidence type="ECO:0000313" key="2">
    <source>
        <dbReference type="EMBL" id="MCG6656196.1"/>
    </source>
</evidence>
<dbReference type="Gene3D" id="1.10.3210.10">
    <property type="entry name" value="Hypothetical protein af1432"/>
    <property type="match status" value="1"/>
</dbReference>
<dbReference type="PANTHER" id="PTHR33525">
    <property type="match status" value="1"/>
</dbReference>
<dbReference type="SUPFAM" id="SSF109604">
    <property type="entry name" value="HD-domain/PDEase-like"/>
    <property type="match status" value="1"/>
</dbReference>
<accession>A0ABS9P341</accession>
<reference evidence="2 3" key="1">
    <citation type="submission" date="2020-05" db="EMBL/GenBank/DDBJ databases">
        <title>Comparative genomic analysis of denitrifying bacteria from Halomonas genus.</title>
        <authorList>
            <person name="Wang L."/>
            <person name="Shao Z."/>
        </authorList>
    </citation>
    <scope>NUCLEOTIDE SEQUENCE [LARGE SCALE GENOMIC DNA]</scope>
    <source>
        <strain evidence="2 3">A4</strain>
    </source>
</reference>
<comment type="caution">
    <text evidence="2">The sequence shown here is derived from an EMBL/GenBank/DDBJ whole genome shotgun (WGS) entry which is preliminary data.</text>
</comment>
<dbReference type="RefSeq" id="WP_238974733.1">
    <property type="nucleotide sequence ID" value="NZ_JABFUC010000001.1"/>
</dbReference>
<dbReference type="InterPro" id="IPR013976">
    <property type="entry name" value="HDOD"/>
</dbReference>
<gene>
    <name evidence="2" type="ORF">HOP52_00165</name>
</gene>
<dbReference type="EMBL" id="JABFUC010000001">
    <property type="protein sequence ID" value="MCG6656196.1"/>
    <property type="molecule type" value="Genomic_DNA"/>
</dbReference>
<proteinExistence type="predicted"/>
<feature type="domain" description="HDOD" evidence="1">
    <location>
        <begin position="202"/>
        <end position="391"/>
    </location>
</feature>
<evidence type="ECO:0000259" key="1">
    <source>
        <dbReference type="PROSITE" id="PS51833"/>
    </source>
</evidence>
<dbReference type="PROSITE" id="PS51833">
    <property type="entry name" value="HDOD"/>
    <property type="match status" value="1"/>
</dbReference>
<dbReference type="Pfam" id="PF08668">
    <property type="entry name" value="HDOD"/>
    <property type="match status" value="1"/>
</dbReference>
<dbReference type="InterPro" id="IPR052340">
    <property type="entry name" value="RNase_Y/CdgJ"/>
</dbReference>
<dbReference type="InterPro" id="IPR035919">
    <property type="entry name" value="EAL_sf"/>
</dbReference>
<dbReference type="SUPFAM" id="SSF141868">
    <property type="entry name" value="EAL domain-like"/>
    <property type="match status" value="1"/>
</dbReference>
<dbReference type="Gene3D" id="3.20.20.450">
    <property type="entry name" value="EAL domain"/>
    <property type="match status" value="1"/>
</dbReference>
<organism evidence="2 3">
    <name type="scientific">Billgrantia campisalis</name>
    <dbReference type="NCBI Taxonomy" id="74661"/>
    <lineage>
        <taxon>Bacteria</taxon>
        <taxon>Pseudomonadati</taxon>
        <taxon>Pseudomonadota</taxon>
        <taxon>Gammaproteobacteria</taxon>
        <taxon>Oceanospirillales</taxon>
        <taxon>Halomonadaceae</taxon>
        <taxon>Billgrantia</taxon>
    </lineage>
</organism>
<dbReference type="PANTHER" id="PTHR33525:SF4">
    <property type="entry name" value="CYCLIC DI-GMP PHOSPHODIESTERASE CDGJ"/>
    <property type="match status" value="1"/>
</dbReference>